<name>A0ABP8R3V2_9ACTN</name>
<gene>
    <name evidence="1" type="ORF">GCM10023191_089700</name>
</gene>
<sequence length="314" mass="33324">MLSAGDVAGAALLAEQALTARCEVQDVQALFRGLAEHGGRGLFPLGDPLSAARVVARAHVVAYEGDYDYALPLLVKAQVYSADIPWAIGVPWLIGPDAAGAIDVRTVINAAVGLLQIMRPLADAGHTSHIEPYLTLARNSVALHGDNGPLLSAVAYLARYFDLEYAARCAQAGFDLAPSHPAGAVLGLTRRDQGRDDAAIAAFEAALEYDPAGVGVLTDLGELLLDNGRPEEARSYAMKVLEQESDNLCAQLTVHGANFLLTRKEADLEAIMRIQRTSSAQTHAHTHATKLLTSVIQRTAVRTAVFGRTSEAGR</sequence>
<comment type="caution">
    <text evidence="1">The sequence shown here is derived from an EMBL/GenBank/DDBJ whole genome shotgun (WGS) entry which is preliminary data.</text>
</comment>
<dbReference type="Gene3D" id="1.25.40.10">
    <property type="entry name" value="Tetratricopeptide repeat domain"/>
    <property type="match status" value="1"/>
</dbReference>
<organism evidence="1 2">
    <name type="scientific">Actinoallomurus oryzae</name>
    <dbReference type="NCBI Taxonomy" id="502180"/>
    <lineage>
        <taxon>Bacteria</taxon>
        <taxon>Bacillati</taxon>
        <taxon>Actinomycetota</taxon>
        <taxon>Actinomycetes</taxon>
        <taxon>Streptosporangiales</taxon>
        <taxon>Thermomonosporaceae</taxon>
        <taxon>Actinoallomurus</taxon>
    </lineage>
</organism>
<keyword evidence="2" id="KW-1185">Reference proteome</keyword>
<dbReference type="InterPro" id="IPR011990">
    <property type="entry name" value="TPR-like_helical_dom_sf"/>
</dbReference>
<dbReference type="Proteomes" id="UP001500503">
    <property type="component" value="Unassembled WGS sequence"/>
</dbReference>
<reference evidence="2" key="1">
    <citation type="journal article" date="2019" name="Int. J. Syst. Evol. Microbiol.">
        <title>The Global Catalogue of Microorganisms (GCM) 10K type strain sequencing project: providing services to taxonomists for standard genome sequencing and annotation.</title>
        <authorList>
            <consortium name="The Broad Institute Genomics Platform"/>
            <consortium name="The Broad Institute Genome Sequencing Center for Infectious Disease"/>
            <person name="Wu L."/>
            <person name="Ma J."/>
        </authorList>
    </citation>
    <scope>NUCLEOTIDE SEQUENCE [LARGE SCALE GENOMIC DNA]</scope>
    <source>
        <strain evidence="2">JCM 17933</strain>
    </source>
</reference>
<evidence type="ECO:0000313" key="2">
    <source>
        <dbReference type="Proteomes" id="UP001500503"/>
    </source>
</evidence>
<evidence type="ECO:0000313" key="1">
    <source>
        <dbReference type="EMBL" id="GAA4517352.1"/>
    </source>
</evidence>
<dbReference type="Pfam" id="PF13432">
    <property type="entry name" value="TPR_16"/>
    <property type="match status" value="1"/>
</dbReference>
<dbReference type="RefSeq" id="WP_345474707.1">
    <property type="nucleotide sequence ID" value="NZ_BAABHF010000057.1"/>
</dbReference>
<accession>A0ABP8R3V2</accession>
<evidence type="ECO:0008006" key="3">
    <source>
        <dbReference type="Google" id="ProtNLM"/>
    </source>
</evidence>
<dbReference type="EMBL" id="BAABHF010000057">
    <property type="protein sequence ID" value="GAA4517352.1"/>
    <property type="molecule type" value="Genomic_DNA"/>
</dbReference>
<proteinExistence type="predicted"/>
<dbReference type="SUPFAM" id="SSF48452">
    <property type="entry name" value="TPR-like"/>
    <property type="match status" value="1"/>
</dbReference>
<protein>
    <recommendedName>
        <fullName evidence="3">Tetratricopeptide repeat protein</fullName>
    </recommendedName>
</protein>